<proteinExistence type="predicted"/>
<name>A0ABW4YTA3_9HYPH</name>
<keyword evidence="1" id="KW-0812">Transmembrane</keyword>
<reference evidence="3" key="1">
    <citation type="journal article" date="2019" name="Int. J. Syst. Evol. Microbiol.">
        <title>The Global Catalogue of Microorganisms (GCM) 10K type strain sequencing project: providing services to taxonomists for standard genome sequencing and annotation.</title>
        <authorList>
            <consortium name="The Broad Institute Genomics Platform"/>
            <consortium name="The Broad Institute Genome Sequencing Center for Infectious Disease"/>
            <person name="Wu L."/>
            <person name="Ma J."/>
        </authorList>
    </citation>
    <scope>NUCLEOTIDE SEQUENCE [LARGE SCALE GENOMIC DNA]</scope>
    <source>
        <strain evidence="3">CCM 7435</strain>
    </source>
</reference>
<evidence type="ECO:0000256" key="1">
    <source>
        <dbReference type="SAM" id="Phobius"/>
    </source>
</evidence>
<evidence type="ECO:0000313" key="2">
    <source>
        <dbReference type="EMBL" id="MFD2139490.1"/>
    </source>
</evidence>
<dbReference type="EMBL" id="JBHUHD010000001">
    <property type="protein sequence ID" value="MFD2139490.1"/>
    <property type="molecule type" value="Genomic_DNA"/>
</dbReference>
<protein>
    <submittedName>
        <fullName evidence="2">HdeD family acid-resistance protein</fullName>
    </submittedName>
</protein>
<feature type="transmembrane region" description="Helical" evidence="1">
    <location>
        <begin position="18"/>
        <end position="37"/>
    </location>
</feature>
<sequence>MLKIAFLLVGADAFRARWYVLPVFGAVLLALASLLAIDASDGVTLVTKEAMGAVFVLNGLLALYVFLALPREGSRHLGFLKATALILLGSLILDFPISTRIAIAWLFGLAFAVDGLGRIATAVVVRFPGWRLLAACGVVELLLAMLIVTEWPLSHDKNIPFCIALLLGLWGWLLVRFGLMLRTLEDEASAMNLPIFAGRGWYQNAPVLIGGGRATVEHPMTVHVWTPVGSAYQPERRLLVDRYIAAVDGHGVISTGHAALELPPDLYISHYPAQEIDRSSGDFIAALRATAENDLKGRFQPSYAFETSEWCPADQHVAFRNFDPRRLRAFWAGYRQDDTYNLTNRNCSVVVAEALDAALEGALASQYPWLRLLRLLANPDLWTAALLRSHASSMTWTPGLVLDYARTLARLTEAQQTDWSFRFKLFLQRLRPGRSAAAPLPATAPEPPAG</sequence>
<feature type="transmembrane region" description="Helical" evidence="1">
    <location>
        <begin position="103"/>
        <end position="125"/>
    </location>
</feature>
<accession>A0ABW4YTA3</accession>
<dbReference type="Proteomes" id="UP001597299">
    <property type="component" value="Unassembled WGS sequence"/>
</dbReference>
<feature type="transmembrane region" description="Helical" evidence="1">
    <location>
        <begin position="49"/>
        <end position="67"/>
    </location>
</feature>
<keyword evidence="3" id="KW-1185">Reference proteome</keyword>
<organism evidence="2 3">
    <name type="scientific">Ancylobacter oerskovii</name>
    <dbReference type="NCBI Taxonomy" id="459519"/>
    <lineage>
        <taxon>Bacteria</taxon>
        <taxon>Pseudomonadati</taxon>
        <taxon>Pseudomonadota</taxon>
        <taxon>Alphaproteobacteria</taxon>
        <taxon>Hyphomicrobiales</taxon>
        <taxon>Xanthobacteraceae</taxon>
        <taxon>Ancylobacter</taxon>
    </lineage>
</organism>
<gene>
    <name evidence="2" type="ORF">ACFSNC_03675</name>
</gene>
<comment type="caution">
    <text evidence="2">The sequence shown here is derived from an EMBL/GenBank/DDBJ whole genome shotgun (WGS) entry which is preliminary data.</text>
</comment>
<feature type="transmembrane region" description="Helical" evidence="1">
    <location>
        <begin position="79"/>
        <end position="97"/>
    </location>
</feature>
<keyword evidence="1" id="KW-1133">Transmembrane helix</keyword>
<keyword evidence="1" id="KW-0472">Membrane</keyword>
<evidence type="ECO:0000313" key="3">
    <source>
        <dbReference type="Proteomes" id="UP001597299"/>
    </source>
</evidence>
<dbReference type="RefSeq" id="WP_213352144.1">
    <property type="nucleotide sequence ID" value="NZ_JAHBGB010000019.1"/>
</dbReference>
<feature type="transmembrane region" description="Helical" evidence="1">
    <location>
        <begin position="132"/>
        <end position="152"/>
    </location>
</feature>
<feature type="transmembrane region" description="Helical" evidence="1">
    <location>
        <begin position="158"/>
        <end position="175"/>
    </location>
</feature>